<evidence type="ECO:0000313" key="2">
    <source>
        <dbReference type="Proteomes" id="UP001732700"/>
    </source>
</evidence>
<protein>
    <submittedName>
        <fullName evidence="1">Uncharacterized protein</fullName>
    </submittedName>
</protein>
<reference evidence="1" key="1">
    <citation type="submission" date="2021-05" db="EMBL/GenBank/DDBJ databases">
        <authorList>
            <person name="Scholz U."/>
            <person name="Mascher M."/>
            <person name="Fiebig A."/>
        </authorList>
    </citation>
    <scope>NUCLEOTIDE SEQUENCE [LARGE SCALE GENOMIC DNA]</scope>
</reference>
<dbReference type="Proteomes" id="UP001732700">
    <property type="component" value="Chromosome 3C"/>
</dbReference>
<name>A0ACD5VTM9_AVESA</name>
<evidence type="ECO:0000313" key="1">
    <source>
        <dbReference type="EnsemblPlants" id="AVESA.00010b.r2.3CG0496430.1.CDS"/>
    </source>
</evidence>
<accession>A0ACD5VTM9</accession>
<sequence length="472" mass="51648">MASAGGGGTVATGDAGTAAAGRTGSASAAADNAGTTGTGGPGTEAAGGAATDGAQAAGTGVPAGMDPSSTYLLKICLIPNPKKARKEIKSFCFEKFIDSDLTNYKDLLEEIVEEYPPRYLEVAHFPYYDDLLKIYPEIHSDQELMSMFEKHFQKKVDYVTNNLAESFNNWIKHHKSLNLDDFLDKVRQLLMIMWNRRTNVAKKLDGLIMPHIIKKLKAMTRDLNLEVVQSSEEVAEVTTLGGSGFRFVVNLQERTCSCRQFQVSGLPCKHALAFITSLNNAHIQTYVDLYYSVAKFRAAYAQLIPAMPDKTQWPESDHGFFMHPPLLKSTTDDIAAMLTLREPPKKKIKAMKGNESAIVPSMDEAPTRMSFPPSQSLKTSSCKKGKGRNTGSKGSKRSRAASSQLEPISLELPMPNNKREVDVPAKVRAKKKNKEVVVPAVPLDSPAMGTRSKKFNPSSPAMSTRSKRRLSL</sequence>
<keyword evidence="2" id="KW-1185">Reference proteome</keyword>
<proteinExistence type="predicted"/>
<organism evidence="1 2">
    <name type="scientific">Avena sativa</name>
    <name type="common">Oat</name>
    <dbReference type="NCBI Taxonomy" id="4498"/>
    <lineage>
        <taxon>Eukaryota</taxon>
        <taxon>Viridiplantae</taxon>
        <taxon>Streptophyta</taxon>
        <taxon>Embryophyta</taxon>
        <taxon>Tracheophyta</taxon>
        <taxon>Spermatophyta</taxon>
        <taxon>Magnoliopsida</taxon>
        <taxon>Liliopsida</taxon>
        <taxon>Poales</taxon>
        <taxon>Poaceae</taxon>
        <taxon>BOP clade</taxon>
        <taxon>Pooideae</taxon>
        <taxon>Poodae</taxon>
        <taxon>Poeae</taxon>
        <taxon>Poeae Chloroplast Group 1 (Aveneae type)</taxon>
        <taxon>Aveninae</taxon>
        <taxon>Avena</taxon>
    </lineage>
</organism>
<dbReference type="EnsemblPlants" id="AVESA.00010b.r2.3CG0496430.1">
    <property type="protein sequence ID" value="AVESA.00010b.r2.3CG0496430.1.CDS"/>
    <property type="gene ID" value="AVESA.00010b.r2.3CG0496430"/>
</dbReference>
<reference evidence="1" key="2">
    <citation type="submission" date="2025-09" db="UniProtKB">
        <authorList>
            <consortium name="EnsemblPlants"/>
        </authorList>
    </citation>
    <scope>IDENTIFICATION</scope>
</reference>